<protein>
    <submittedName>
        <fullName evidence="1">Uncharacterized protein</fullName>
    </submittedName>
</protein>
<proteinExistence type="predicted"/>
<dbReference type="EMBL" id="QKUF01000001">
    <property type="protein sequence ID" value="PZW36334.1"/>
    <property type="molecule type" value="Genomic_DNA"/>
</dbReference>
<name>A0A326UE69_THEHA</name>
<reference evidence="1 2" key="1">
    <citation type="submission" date="2018-06" db="EMBL/GenBank/DDBJ databases">
        <title>Genomic Encyclopedia of Archaeal and Bacterial Type Strains, Phase II (KMG-II): from individual species to whole genera.</title>
        <authorList>
            <person name="Goeker M."/>
        </authorList>
    </citation>
    <scope>NUCLEOTIDE SEQUENCE [LARGE SCALE GENOMIC DNA]</scope>
    <source>
        <strain evidence="1 2">ATCC BAA-1881</strain>
    </source>
</reference>
<evidence type="ECO:0000313" key="1">
    <source>
        <dbReference type="EMBL" id="PZW36334.1"/>
    </source>
</evidence>
<dbReference type="Proteomes" id="UP000248806">
    <property type="component" value="Unassembled WGS sequence"/>
</dbReference>
<comment type="caution">
    <text evidence="1">The sequence shown here is derived from an EMBL/GenBank/DDBJ whole genome shotgun (WGS) entry which is preliminary data.</text>
</comment>
<accession>A0A326UE69</accession>
<evidence type="ECO:0000313" key="2">
    <source>
        <dbReference type="Proteomes" id="UP000248806"/>
    </source>
</evidence>
<gene>
    <name evidence="1" type="ORF">EI42_00508</name>
</gene>
<keyword evidence="2" id="KW-1185">Reference proteome</keyword>
<sequence length="129" mass="14473">MFLFRISKLDVIGRFFSRFFTTEVAGSLDAIRELEGELLCTTSICEREPEEHLYIFPLILDILDNQVASATACTRPKPATMSQKPERGDCLFQLFDVCIMSLNDELKGSFLLEAVAAKKGSFTSDSKVH</sequence>
<organism evidence="1 2">
    <name type="scientific">Thermosporothrix hazakensis</name>
    <dbReference type="NCBI Taxonomy" id="644383"/>
    <lineage>
        <taxon>Bacteria</taxon>
        <taxon>Bacillati</taxon>
        <taxon>Chloroflexota</taxon>
        <taxon>Ktedonobacteria</taxon>
        <taxon>Ktedonobacterales</taxon>
        <taxon>Thermosporotrichaceae</taxon>
        <taxon>Thermosporothrix</taxon>
    </lineage>
</organism>
<dbReference type="AlphaFoldDB" id="A0A326UE69"/>